<dbReference type="InterPro" id="IPR036390">
    <property type="entry name" value="WH_DNA-bd_sf"/>
</dbReference>
<dbReference type="Pfam" id="PF01638">
    <property type="entry name" value="HxlR"/>
    <property type="match status" value="1"/>
</dbReference>
<evidence type="ECO:0000256" key="2">
    <source>
        <dbReference type="ARBA" id="ARBA00023125"/>
    </source>
</evidence>
<comment type="caution">
    <text evidence="5">The sequence shown here is derived from an EMBL/GenBank/DDBJ whole genome shotgun (WGS) entry which is preliminary data.</text>
</comment>
<evidence type="ECO:0000256" key="3">
    <source>
        <dbReference type="ARBA" id="ARBA00023163"/>
    </source>
</evidence>
<evidence type="ECO:0000313" key="6">
    <source>
        <dbReference type="Proteomes" id="UP000196536"/>
    </source>
</evidence>
<keyword evidence="2" id="KW-0238">DNA-binding</keyword>
<dbReference type="SUPFAM" id="SSF46785">
    <property type="entry name" value="Winged helix' DNA-binding domain"/>
    <property type="match status" value="1"/>
</dbReference>
<keyword evidence="6" id="KW-1185">Reference proteome</keyword>
<dbReference type="AlphaFoldDB" id="A0A1Z9YWB0"/>
<dbReference type="GO" id="GO:0003677">
    <property type="term" value="F:DNA binding"/>
    <property type="evidence" value="ECO:0007669"/>
    <property type="project" value="UniProtKB-KW"/>
</dbReference>
<dbReference type="InterPro" id="IPR002577">
    <property type="entry name" value="HTH_HxlR"/>
</dbReference>
<evidence type="ECO:0000259" key="4">
    <source>
        <dbReference type="PROSITE" id="PS51118"/>
    </source>
</evidence>
<name>A0A1Z9YWB0_9GAMM</name>
<evidence type="ECO:0000256" key="1">
    <source>
        <dbReference type="ARBA" id="ARBA00023015"/>
    </source>
</evidence>
<gene>
    <name evidence="5" type="ORF">CAP51_11280</name>
</gene>
<dbReference type="OrthoDB" id="9807069at2"/>
<sequence>MQNKLICSITDVELKNTPFGYTLSLIQGKYKMIILYWLNENNGVMRFNALQRKIGNISYKTLSNTLKELEKDHLVLRKEYVQIPPKVEYIMTARGLSLIPILDMMCTWGKTHKNKV</sequence>
<reference evidence="5 6" key="1">
    <citation type="submission" date="2017-05" db="EMBL/GenBank/DDBJ databases">
        <title>Acinetobacter populi ANC 5415 (= PBJ7), whole genome shotgun sequencing project.</title>
        <authorList>
            <person name="Nemec A."/>
            <person name="Radolfova-Krizova L."/>
        </authorList>
    </citation>
    <scope>NUCLEOTIDE SEQUENCE [LARGE SCALE GENOMIC DNA]</scope>
    <source>
        <strain evidence="5 6">PBJ7</strain>
    </source>
</reference>
<dbReference type="EMBL" id="NEXX01000004">
    <property type="protein sequence ID" value="OUY06512.1"/>
    <property type="molecule type" value="Genomic_DNA"/>
</dbReference>
<dbReference type="InterPro" id="IPR036388">
    <property type="entry name" value="WH-like_DNA-bd_sf"/>
</dbReference>
<evidence type="ECO:0000313" key="5">
    <source>
        <dbReference type="EMBL" id="OUY06512.1"/>
    </source>
</evidence>
<keyword evidence="3" id="KW-0804">Transcription</keyword>
<keyword evidence="1" id="KW-0805">Transcription regulation</keyword>
<dbReference type="RefSeq" id="WP_087620873.1">
    <property type="nucleotide sequence ID" value="NZ_NEXX01000004.1"/>
</dbReference>
<dbReference type="Gene3D" id="1.10.10.10">
    <property type="entry name" value="Winged helix-like DNA-binding domain superfamily/Winged helix DNA-binding domain"/>
    <property type="match status" value="1"/>
</dbReference>
<accession>A0A1Z9YWB0</accession>
<feature type="domain" description="HTH hxlR-type" evidence="4">
    <location>
        <begin position="17"/>
        <end position="116"/>
    </location>
</feature>
<dbReference type="PANTHER" id="PTHR33204">
    <property type="entry name" value="TRANSCRIPTIONAL REGULATOR, MARR FAMILY"/>
    <property type="match status" value="1"/>
</dbReference>
<dbReference type="PANTHER" id="PTHR33204:SF29">
    <property type="entry name" value="TRANSCRIPTIONAL REGULATOR"/>
    <property type="match status" value="1"/>
</dbReference>
<proteinExistence type="predicted"/>
<dbReference type="PROSITE" id="PS51118">
    <property type="entry name" value="HTH_HXLR"/>
    <property type="match status" value="1"/>
</dbReference>
<dbReference type="Proteomes" id="UP000196536">
    <property type="component" value="Unassembled WGS sequence"/>
</dbReference>
<organism evidence="5 6">
    <name type="scientific">Acinetobacter populi</name>
    <dbReference type="NCBI Taxonomy" id="1582270"/>
    <lineage>
        <taxon>Bacteria</taxon>
        <taxon>Pseudomonadati</taxon>
        <taxon>Pseudomonadota</taxon>
        <taxon>Gammaproteobacteria</taxon>
        <taxon>Moraxellales</taxon>
        <taxon>Moraxellaceae</taxon>
        <taxon>Acinetobacter</taxon>
    </lineage>
</organism>
<protein>
    <submittedName>
        <fullName evidence="5">Transcriptional regulator</fullName>
    </submittedName>
</protein>